<dbReference type="GO" id="GO:0060320">
    <property type="term" value="P:rejection of self pollen"/>
    <property type="evidence" value="ECO:0007669"/>
    <property type="project" value="UniProtKB-KW"/>
</dbReference>
<evidence type="ECO:0000256" key="6">
    <source>
        <dbReference type="RuleBase" id="RU367044"/>
    </source>
</evidence>
<evidence type="ECO:0000256" key="2">
    <source>
        <dbReference type="ARBA" id="ARBA00005581"/>
    </source>
</evidence>
<comment type="similarity">
    <text evidence="2 6">Belongs to the plant self-incompatibility (S1) protein family.</text>
</comment>
<dbReference type="Pfam" id="PF05938">
    <property type="entry name" value="Self-incomp_S1"/>
    <property type="match status" value="1"/>
</dbReference>
<gene>
    <name evidence="7" type="ORF">QN277_027228</name>
</gene>
<dbReference type="AlphaFoldDB" id="A0AAE1JC14"/>
<protein>
    <recommendedName>
        <fullName evidence="6">S-protein homolog</fullName>
    </recommendedName>
</protein>
<dbReference type="Proteomes" id="UP001293593">
    <property type="component" value="Unassembled WGS sequence"/>
</dbReference>
<evidence type="ECO:0000313" key="8">
    <source>
        <dbReference type="Proteomes" id="UP001293593"/>
    </source>
</evidence>
<dbReference type="GO" id="GO:0005576">
    <property type="term" value="C:extracellular region"/>
    <property type="evidence" value="ECO:0007669"/>
    <property type="project" value="UniProtKB-SubCell"/>
</dbReference>
<proteinExistence type="inferred from homology"/>
<accession>A0AAE1JC14</accession>
<dbReference type="PANTHER" id="PTHR31232:SF8">
    <property type="entry name" value="S-PROTEIN HOMOLOG"/>
    <property type="match status" value="1"/>
</dbReference>
<reference evidence="7" key="1">
    <citation type="submission" date="2023-10" db="EMBL/GenBank/DDBJ databases">
        <title>Chromosome-level genome of the transformable northern wattle, Acacia crassicarpa.</title>
        <authorList>
            <person name="Massaro I."/>
            <person name="Sinha N.R."/>
            <person name="Poethig S."/>
            <person name="Leichty A.R."/>
        </authorList>
    </citation>
    <scope>NUCLEOTIDE SEQUENCE</scope>
    <source>
        <strain evidence="7">Acra3RX</strain>
        <tissue evidence="7">Leaf</tissue>
    </source>
</reference>
<evidence type="ECO:0000256" key="3">
    <source>
        <dbReference type="ARBA" id="ARBA00022471"/>
    </source>
</evidence>
<dbReference type="EMBL" id="JAWXYG010000008">
    <property type="protein sequence ID" value="KAK4266281.1"/>
    <property type="molecule type" value="Genomic_DNA"/>
</dbReference>
<dbReference type="InterPro" id="IPR010264">
    <property type="entry name" value="Self-incomp_S1"/>
</dbReference>
<keyword evidence="8" id="KW-1185">Reference proteome</keyword>
<comment type="subcellular location">
    <subcellularLocation>
        <location evidence="1 6">Secreted</location>
    </subcellularLocation>
</comment>
<keyword evidence="3 6" id="KW-0713">Self-incompatibility</keyword>
<organism evidence="7 8">
    <name type="scientific">Acacia crassicarpa</name>
    <name type="common">northern wattle</name>
    <dbReference type="NCBI Taxonomy" id="499986"/>
    <lineage>
        <taxon>Eukaryota</taxon>
        <taxon>Viridiplantae</taxon>
        <taxon>Streptophyta</taxon>
        <taxon>Embryophyta</taxon>
        <taxon>Tracheophyta</taxon>
        <taxon>Spermatophyta</taxon>
        <taxon>Magnoliopsida</taxon>
        <taxon>eudicotyledons</taxon>
        <taxon>Gunneridae</taxon>
        <taxon>Pentapetalae</taxon>
        <taxon>rosids</taxon>
        <taxon>fabids</taxon>
        <taxon>Fabales</taxon>
        <taxon>Fabaceae</taxon>
        <taxon>Caesalpinioideae</taxon>
        <taxon>mimosoid clade</taxon>
        <taxon>Acacieae</taxon>
        <taxon>Acacia</taxon>
    </lineage>
</organism>
<keyword evidence="4 6" id="KW-0964">Secreted</keyword>
<evidence type="ECO:0000313" key="7">
    <source>
        <dbReference type="EMBL" id="KAK4266281.1"/>
    </source>
</evidence>
<sequence>MKFGGRICVVVGLATFIIAMTTIVEPSEYLFGTEYEVRVINGFTNNSSLPLVIWCSNDEDDIGGRALQEHDDFSWKMKTRFWSNNLMKCTMKYDQTRKKFDAFKASRDAHRCGPFKICTWLVSENGFYFSNDLVNWYKDFEW</sequence>
<evidence type="ECO:0000256" key="1">
    <source>
        <dbReference type="ARBA" id="ARBA00004613"/>
    </source>
</evidence>
<name>A0AAE1JC14_9FABA</name>
<evidence type="ECO:0000256" key="4">
    <source>
        <dbReference type="ARBA" id="ARBA00022525"/>
    </source>
</evidence>
<comment type="caution">
    <text evidence="7">The sequence shown here is derived from an EMBL/GenBank/DDBJ whole genome shotgun (WGS) entry which is preliminary data.</text>
</comment>
<dbReference type="PANTHER" id="PTHR31232">
    <property type="match status" value="1"/>
</dbReference>
<evidence type="ECO:0000256" key="5">
    <source>
        <dbReference type="ARBA" id="ARBA00022729"/>
    </source>
</evidence>
<keyword evidence="5" id="KW-0732">Signal</keyword>